<evidence type="ECO:0000313" key="3">
    <source>
        <dbReference type="Proteomes" id="UP001243844"/>
    </source>
</evidence>
<dbReference type="AlphaFoldDB" id="A0AAW8J923"/>
<reference evidence="2" key="1">
    <citation type="submission" date="2023-08" db="EMBL/GenBank/DDBJ databases">
        <title>Emergence of clinically-relevant ST2 carbapenem-resistant Acinetobacter baumannii strains in hospital sewages in Zhejiang, East of China.</title>
        <authorList>
            <person name="Kaichao C."/>
            <person name="Zhang R."/>
        </authorList>
    </citation>
    <scope>NUCLEOTIDE SEQUENCE</scope>
    <source>
        <strain evidence="2">M-RB-37</strain>
    </source>
</reference>
<evidence type="ECO:0000256" key="1">
    <source>
        <dbReference type="SAM" id="SignalP"/>
    </source>
</evidence>
<name>A0AAW8J923_9GAMM</name>
<dbReference type="EMBL" id="JAVIDL010000011">
    <property type="protein sequence ID" value="MDQ8935612.1"/>
    <property type="molecule type" value="Genomic_DNA"/>
</dbReference>
<sequence>MSALYAFLVPNRALACMPLTANDVFIARFDSIQTQPSTHSINVYDVKMKHVTFPFRSFKTWFTYAEPYQWASNFNIPNIRRDDLIIGLAYTSDGNKVHDYSVETLSLLKCQNDILFIEKPIVYFTAWDRSKGRCHDMSSHAVGLLDGFIEHDQVYYLKKLQEKYPTCNSLYSTFPQITPNHQTYWVQIHDIFIRIKTWLLNMIL</sequence>
<accession>A0AAW8J923</accession>
<comment type="caution">
    <text evidence="2">The sequence shown here is derived from an EMBL/GenBank/DDBJ whole genome shotgun (WGS) entry which is preliminary data.</text>
</comment>
<gene>
    <name evidence="2" type="ORF">RFH47_07715</name>
</gene>
<proteinExistence type="predicted"/>
<dbReference type="Proteomes" id="UP001243844">
    <property type="component" value="Unassembled WGS sequence"/>
</dbReference>
<keyword evidence="1" id="KW-0732">Signal</keyword>
<organism evidence="2 3">
    <name type="scientific">Acinetobacter rudis</name>
    <dbReference type="NCBI Taxonomy" id="632955"/>
    <lineage>
        <taxon>Bacteria</taxon>
        <taxon>Pseudomonadati</taxon>
        <taxon>Pseudomonadota</taxon>
        <taxon>Gammaproteobacteria</taxon>
        <taxon>Moraxellales</taxon>
        <taxon>Moraxellaceae</taxon>
        <taxon>Acinetobacter</taxon>
    </lineage>
</organism>
<feature type="chain" id="PRO_5043936631" evidence="1">
    <location>
        <begin position="22"/>
        <end position="204"/>
    </location>
</feature>
<protein>
    <submittedName>
        <fullName evidence="2">Uncharacterized protein</fullName>
    </submittedName>
</protein>
<feature type="signal peptide" evidence="1">
    <location>
        <begin position="1"/>
        <end position="21"/>
    </location>
</feature>
<evidence type="ECO:0000313" key="2">
    <source>
        <dbReference type="EMBL" id="MDQ8935612.1"/>
    </source>
</evidence>